<name>A0ABD3SQ02_9STRA</name>
<accession>A0ABD3SQ02</accession>
<evidence type="ECO:0000313" key="2">
    <source>
        <dbReference type="EMBL" id="KAL3826602.1"/>
    </source>
</evidence>
<protein>
    <submittedName>
        <fullName evidence="2">Uncharacterized protein</fullName>
    </submittedName>
</protein>
<dbReference type="AlphaFoldDB" id="A0ABD3SQ02"/>
<keyword evidence="3" id="KW-1185">Reference proteome</keyword>
<comment type="caution">
    <text evidence="2">The sequence shown here is derived from an EMBL/GenBank/DDBJ whole genome shotgun (WGS) entry which is preliminary data.</text>
</comment>
<organism evidence="2 3">
    <name type="scientific">Cyclostephanos tholiformis</name>
    <dbReference type="NCBI Taxonomy" id="382380"/>
    <lineage>
        <taxon>Eukaryota</taxon>
        <taxon>Sar</taxon>
        <taxon>Stramenopiles</taxon>
        <taxon>Ochrophyta</taxon>
        <taxon>Bacillariophyta</taxon>
        <taxon>Coscinodiscophyceae</taxon>
        <taxon>Thalassiosirophycidae</taxon>
        <taxon>Stephanodiscales</taxon>
        <taxon>Stephanodiscaceae</taxon>
        <taxon>Cyclostephanos</taxon>
    </lineage>
</organism>
<sequence>MYMMDDIASLGYLNYQPKSSLSCVALGRRHHARRHDAGHLHDRGGGGGGGVAFDDVEEDEDGDDDDDDGDYPRRPRGVPTRLRLMTIDVPDFKREAFGESGICELPSEIFPPPAVEDKRSKRTSLSFVDGVAPKRPLDRTMGGLRASGGPIVQKSLARQLYYCYDRHHHHHHHHHHHRRRRQRSIDRSTKGEEGGEGPAIGVEILEASVMNLNPNNIRRIYTSSSKRRWKNVAAGEGGVVVFSAAARVANDVVEKGDAGLADADEAEDAEEDAIAIEDGRKKERTVAVASGDESGEGPSSSSSSSAATFEGVDDVVDDLDNERSHPANQYAWLEEMRLRINGLVPFGMPMERANVVSRWMYGIAYRKSIPSSPSGGGSWWCLRWLWWPWIGGRADGGRDGVDGEGESVLYGGDDGRNFSRSKAAVPNRASNKPHAVICDGSAMLRVPGSLRYLSKLCREANIPLYVLNDPRKWGCQTHATMSDALVDIKKTVSDHIIRNALDLREGTAFERGRLVGRIEKEIAWQAHDAARKTREGLMDARRRLLSAKVADWSELTEEEFLEKLVQRNVIITSQYYSESQQMQKRSSLKCSEGLIGICRRCLEAESDEYPSADRPK</sequence>
<feature type="compositionally biased region" description="Basic and acidic residues" evidence="1">
    <location>
        <begin position="35"/>
        <end position="44"/>
    </location>
</feature>
<feature type="compositionally biased region" description="Basic residues" evidence="1">
    <location>
        <begin position="168"/>
        <end position="182"/>
    </location>
</feature>
<feature type="compositionally biased region" description="Basic and acidic residues" evidence="1">
    <location>
        <begin position="183"/>
        <end position="193"/>
    </location>
</feature>
<reference evidence="2 3" key="1">
    <citation type="submission" date="2024-10" db="EMBL/GenBank/DDBJ databases">
        <title>Updated reference genomes for cyclostephanoid diatoms.</title>
        <authorList>
            <person name="Roberts W.R."/>
            <person name="Alverson A.J."/>
        </authorList>
    </citation>
    <scope>NUCLEOTIDE SEQUENCE [LARGE SCALE GENOMIC DNA]</scope>
    <source>
        <strain evidence="2 3">AJA228-03</strain>
    </source>
</reference>
<feature type="compositionally biased region" description="Low complexity" evidence="1">
    <location>
        <begin position="289"/>
        <end position="307"/>
    </location>
</feature>
<feature type="region of interest" description="Disordered" evidence="1">
    <location>
        <begin position="35"/>
        <end position="79"/>
    </location>
</feature>
<proteinExistence type="predicted"/>
<evidence type="ECO:0000313" key="3">
    <source>
        <dbReference type="Proteomes" id="UP001530377"/>
    </source>
</evidence>
<feature type="region of interest" description="Disordered" evidence="1">
    <location>
        <begin position="168"/>
        <end position="199"/>
    </location>
</feature>
<feature type="region of interest" description="Disordered" evidence="1">
    <location>
        <begin position="279"/>
        <end position="308"/>
    </location>
</feature>
<evidence type="ECO:0000256" key="1">
    <source>
        <dbReference type="SAM" id="MobiDB-lite"/>
    </source>
</evidence>
<feature type="compositionally biased region" description="Acidic residues" evidence="1">
    <location>
        <begin position="54"/>
        <end position="69"/>
    </location>
</feature>
<dbReference type="EMBL" id="JALLPB020000018">
    <property type="protein sequence ID" value="KAL3826602.1"/>
    <property type="molecule type" value="Genomic_DNA"/>
</dbReference>
<gene>
    <name evidence="2" type="ORF">ACHAXA_010527</name>
</gene>
<dbReference type="Proteomes" id="UP001530377">
    <property type="component" value="Unassembled WGS sequence"/>
</dbReference>